<dbReference type="InterPro" id="IPR012475">
    <property type="entry name" value="Fungal_lectin"/>
</dbReference>
<dbReference type="HOGENOM" id="CLU_017450_0_0_1"/>
<evidence type="ECO:0000313" key="4">
    <source>
        <dbReference type="Proteomes" id="UP000008370"/>
    </source>
</evidence>
<dbReference type="InParanoid" id="K5VHY6"/>
<dbReference type="SUPFAM" id="SSF89372">
    <property type="entry name" value="Fucose-specific lectin"/>
    <property type="match status" value="1"/>
</dbReference>
<dbReference type="SUPFAM" id="SSF51101">
    <property type="entry name" value="Mannose-binding lectins"/>
    <property type="match status" value="1"/>
</dbReference>
<dbReference type="Gene3D" id="2.120.10.70">
    <property type="entry name" value="Fucose-specific lectin"/>
    <property type="match status" value="1"/>
</dbReference>
<dbReference type="GeneID" id="18913284"/>
<dbReference type="KEGG" id="pco:PHACADRAFT_212790"/>
<protein>
    <recommendedName>
        <fullName evidence="2">Jacalin-type lectin domain-containing protein</fullName>
    </recommendedName>
</protein>
<reference evidence="3 4" key="1">
    <citation type="journal article" date="2012" name="BMC Genomics">
        <title>Comparative genomics of the white-rot fungi, Phanerochaete carnosa and P. chrysosporium, to elucidate the genetic basis of the distinct wood types they colonize.</title>
        <authorList>
            <person name="Suzuki H."/>
            <person name="MacDonald J."/>
            <person name="Syed K."/>
            <person name="Salamov A."/>
            <person name="Hori C."/>
            <person name="Aerts A."/>
            <person name="Henrissat B."/>
            <person name="Wiebenga A."/>
            <person name="vanKuyk P.A."/>
            <person name="Barry K."/>
            <person name="Lindquist E."/>
            <person name="LaButti K."/>
            <person name="Lapidus A."/>
            <person name="Lucas S."/>
            <person name="Coutinho P."/>
            <person name="Gong Y."/>
            <person name="Samejima M."/>
            <person name="Mahadevan R."/>
            <person name="Abou-Zaid M."/>
            <person name="de Vries R.P."/>
            <person name="Igarashi K."/>
            <person name="Yadav J.S."/>
            <person name="Grigoriev I.V."/>
            <person name="Master E.R."/>
        </authorList>
    </citation>
    <scope>NUCLEOTIDE SEQUENCE [LARGE SCALE GENOMIC DNA]</scope>
    <source>
        <strain evidence="3 4">HHB-10118-sp</strain>
    </source>
</reference>
<dbReference type="InterPro" id="IPR036404">
    <property type="entry name" value="Jacalin-like_lectin_dom_sf"/>
</dbReference>
<comment type="similarity">
    <text evidence="1">Belongs to the fungal fucose-specific lectin family.</text>
</comment>
<dbReference type="InterPro" id="IPR001229">
    <property type="entry name" value="Jacalin-like_lectin_dom"/>
</dbReference>
<dbReference type="Pfam" id="PF07938">
    <property type="entry name" value="Fungal_lectin"/>
    <property type="match status" value="1"/>
</dbReference>
<keyword evidence="4" id="KW-1185">Reference proteome</keyword>
<dbReference type="Pfam" id="PF01419">
    <property type="entry name" value="Jacalin"/>
    <property type="match status" value="1"/>
</dbReference>
<evidence type="ECO:0000256" key="1">
    <source>
        <dbReference type="ARBA" id="ARBA00009042"/>
    </source>
</evidence>
<evidence type="ECO:0000313" key="3">
    <source>
        <dbReference type="EMBL" id="EKM50863.1"/>
    </source>
</evidence>
<accession>K5VHY6</accession>
<dbReference type="SMART" id="SM00915">
    <property type="entry name" value="Jacalin"/>
    <property type="match status" value="1"/>
</dbReference>
<sequence length="746" mass="83367">MSVFYQNDEGHIREWRRVDNTWHSTDFVQRDAIRGTNLAVIHSADAQSIMVFYQDKEGWICYRPATCDKWSATGVDWSQQSVRVVQAAAGTGIGATAWDNLNQIRVYYQDRDHHGREYCRTTKADWYMSPLCLNYLRPIGTIVATSWSDASGTEIRVFLQDDTHMIVERCYSGSEWDWGKFLYPDLPRTDVIALFRRVESSPGFCLQVLWVGEDQNLYQHVIGAGFSHWQQPTAIASLQFVGEYAGSRHGTEFSHLVLSIMNKRIAKVIIRSGDIIDAIQLVFTDGSSTLSRGGQGGSEDEFALEIGEDVVRILFSADAKNIQRLRFVTSLGRCSRWYGKNGAEKEYEWTRGGHSALAGFTGSTGKYVNGLAPLWSDRRSMANLEKLEDLEDEVRELDEGLASIQNRFLAVLEVSQECLQSLKPLRTNAMSSIVRFAESIEYLHDLTKAQGDARLRITDRRAKAVSAQMQVCKHESVEVEAKCSELSNALNKIAPEGKDLHTTLSAVVSDLANTTRRTSELLAVATDARKDRLEFQKTQEHSAKAKADIEKYTVMVKNIEAGKPAPATERPLTTVSVPWDAIPLTDCGSKRYNKMFSEDNEEVGNTEDLRKHQLELAAAAIDLGLANQRAEKAASALKKTDERLATIDRVLVRVEALTNDIQTKKPEIDSLLEQTTGSLTRAQEHATLLESFKVTSIDIDASTYAREAAEKLLPVVQHAFSSLRLNGSVEQDQVTLAVIKDIAEAK</sequence>
<dbReference type="RefSeq" id="XP_007400031.1">
    <property type="nucleotide sequence ID" value="XM_007399969.1"/>
</dbReference>
<organism evidence="3 4">
    <name type="scientific">Phanerochaete carnosa (strain HHB-10118-sp)</name>
    <name type="common">White-rot fungus</name>
    <name type="synonym">Peniophora carnosa</name>
    <dbReference type="NCBI Taxonomy" id="650164"/>
    <lineage>
        <taxon>Eukaryota</taxon>
        <taxon>Fungi</taxon>
        <taxon>Dikarya</taxon>
        <taxon>Basidiomycota</taxon>
        <taxon>Agaricomycotina</taxon>
        <taxon>Agaricomycetes</taxon>
        <taxon>Polyporales</taxon>
        <taxon>Phanerochaetaceae</taxon>
        <taxon>Phanerochaete</taxon>
    </lineage>
</organism>
<proteinExistence type="inferred from homology"/>
<gene>
    <name evidence="3" type="ORF">PHACADRAFT_212790</name>
</gene>
<feature type="domain" description="Jacalin-type lectin" evidence="2">
    <location>
        <begin position="238"/>
        <end position="377"/>
    </location>
</feature>
<name>K5VHY6_PHACS</name>
<dbReference type="AlphaFoldDB" id="K5VHY6"/>
<dbReference type="EMBL" id="JH930477">
    <property type="protein sequence ID" value="EKM50863.1"/>
    <property type="molecule type" value="Genomic_DNA"/>
</dbReference>
<dbReference type="Gene3D" id="2.100.10.30">
    <property type="entry name" value="Jacalin-like lectin domain"/>
    <property type="match status" value="1"/>
</dbReference>
<dbReference type="PROSITE" id="PS51752">
    <property type="entry name" value="JACALIN_LECTIN"/>
    <property type="match status" value="1"/>
</dbReference>
<dbReference type="Proteomes" id="UP000008370">
    <property type="component" value="Unassembled WGS sequence"/>
</dbReference>
<dbReference type="OrthoDB" id="2802265at2759"/>
<evidence type="ECO:0000259" key="2">
    <source>
        <dbReference type="PROSITE" id="PS51752"/>
    </source>
</evidence>